<evidence type="ECO:0000256" key="1">
    <source>
        <dbReference type="SAM" id="Phobius"/>
    </source>
</evidence>
<keyword evidence="1" id="KW-0472">Membrane</keyword>
<feature type="transmembrane region" description="Helical" evidence="1">
    <location>
        <begin position="61"/>
        <end position="82"/>
    </location>
</feature>
<accession>A0A6N7XNR2</accession>
<organism evidence="2 3">
    <name type="scientific">Tissierella pigra</name>
    <dbReference type="NCBI Taxonomy" id="2607614"/>
    <lineage>
        <taxon>Bacteria</taxon>
        <taxon>Bacillati</taxon>
        <taxon>Bacillota</taxon>
        <taxon>Tissierellia</taxon>
        <taxon>Tissierellales</taxon>
        <taxon>Tissierellaceae</taxon>
        <taxon>Tissierella</taxon>
    </lineage>
</organism>
<feature type="transmembrane region" description="Helical" evidence="1">
    <location>
        <begin position="21"/>
        <end position="41"/>
    </location>
</feature>
<reference evidence="2 3" key="1">
    <citation type="submission" date="2019-09" db="EMBL/GenBank/DDBJ databases">
        <title>In-depth cultivation of the pig gut microbiome towards novel bacterial diversity and tailored functional studies.</title>
        <authorList>
            <person name="Wylensek D."/>
            <person name="Hitch T.C.A."/>
            <person name="Clavel T."/>
        </authorList>
    </citation>
    <scope>NUCLEOTIDE SEQUENCE [LARGE SCALE GENOMIC DNA]</scope>
    <source>
        <strain evidence="2 3">WCA3-693-APC-4?</strain>
    </source>
</reference>
<sequence length="113" mass="11918">MKILIGSTLSATITWYINHEMGYGAVVANGFIGILAATLFTPKLAGIIYTASFIGMSSQTIIATMPIAGFTGFIAGMIIILSKDIYVGFGGKGGTSMALSTQLVRLFLSIFRI</sequence>
<comment type="caution">
    <text evidence="2">The sequence shown here is derived from an EMBL/GenBank/DDBJ whole genome shotgun (WGS) entry which is preliminary data.</text>
</comment>
<keyword evidence="3" id="KW-1185">Reference proteome</keyword>
<dbReference type="Proteomes" id="UP000469523">
    <property type="component" value="Unassembled WGS sequence"/>
</dbReference>
<proteinExistence type="predicted"/>
<keyword evidence="1" id="KW-0812">Transmembrane</keyword>
<evidence type="ECO:0000313" key="3">
    <source>
        <dbReference type="Proteomes" id="UP000469523"/>
    </source>
</evidence>
<keyword evidence="1" id="KW-1133">Transmembrane helix</keyword>
<gene>
    <name evidence="2" type="ORF">FYJ83_13400</name>
</gene>
<protein>
    <submittedName>
        <fullName evidence="2">Uncharacterized protein</fullName>
    </submittedName>
</protein>
<dbReference type="AlphaFoldDB" id="A0A6N7XNR2"/>
<dbReference type="EMBL" id="VUNQ01000033">
    <property type="protein sequence ID" value="MSU02452.1"/>
    <property type="molecule type" value="Genomic_DNA"/>
</dbReference>
<evidence type="ECO:0000313" key="2">
    <source>
        <dbReference type="EMBL" id="MSU02452.1"/>
    </source>
</evidence>
<name>A0A6N7XNR2_9FIRM</name>